<evidence type="ECO:0000259" key="1">
    <source>
        <dbReference type="Pfam" id="PF02627"/>
    </source>
</evidence>
<dbReference type="InterPro" id="IPR029032">
    <property type="entry name" value="AhpD-like"/>
</dbReference>
<proteinExistence type="predicted"/>
<protein>
    <submittedName>
        <fullName evidence="2">AhpD family alkylhydroperoxidase</fullName>
    </submittedName>
</protein>
<dbReference type="InterPro" id="IPR004675">
    <property type="entry name" value="AhpD_core"/>
</dbReference>
<dbReference type="Proteomes" id="UP000295499">
    <property type="component" value="Unassembled WGS sequence"/>
</dbReference>
<evidence type="ECO:0000313" key="3">
    <source>
        <dbReference type="Proteomes" id="UP000295499"/>
    </source>
</evidence>
<evidence type="ECO:0000313" key="2">
    <source>
        <dbReference type="EMBL" id="TDO20194.1"/>
    </source>
</evidence>
<dbReference type="AlphaFoldDB" id="A0A4R6IE07"/>
<gene>
    <name evidence="2" type="ORF">CLV32_3954</name>
</gene>
<dbReference type="Pfam" id="PF02627">
    <property type="entry name" value="CMD"/>
    <property type="match status" value="1"/>
</dbReference>
<dbReference type="GO" id="GO:0051920">
    <property type="term" value="F:peroxiredoxin activity"/>
    <property type="evidence" value="ECO:0007669"/>
    <property type="project" value="InterPro"/>
</dbReference>
<dbReference type="InterPro" id="IPR003779">
    <property type="entry name" value="CMD-like"/>
</dbReference>
<dbReference type="EMBL" id="SNWM01000005">
    <property type="protein sequence ID" value="TDO20194.1"/>
    <property type="molecule type" value="Genomic_DNA"/>
</dbReference>
<feature type="domain" description="Carboxymuconolactone decarboxylase-like" evidence="1">
    <location>
        <begin position="28"/>
        <end position="106"/>
    </location>
</feature>
<comment type="caution">
    <text evidence="2">The sequence shown here is derived from an EMBL/GenBank/DDBJ whole genome shotgun (WGS) entry which is preliminary data.</text>
</comment>
<keyword evidence="3" id="KW-1185">Reference proteome</keyword>
<reference evidence="2 3" key="1">
    <citation type="submission" date="2019-03" db="EMBL/GenBank/DDBJ databases">
        <title>Genomic Encyclopedia of Archaeal and Bacterial Type Strains, Phase II (KMG-II): from individual species to whole genera.</title>
        <authorList>
            <person name="Goeker M."/>
        </authorList>
    </citation>
    <scope>NUCLEOTIDE SEQUENCE [LARGE SCALE GENOMIC DNA]</scope>
    <source>
        <strain evidence="2 3">DSM 19034</strain>
    </source>
</reference>
<sequence length="160" mass="17989">MSVQLILAIKLNIMKQRVNIEQTFPKGYKAMFGLELALQGGNLSKSHKNLIKIRASQINGCAYCIDMHTKEALKAGESQQRLFLVSAWSETTLFNEEEKAIFSLVEAVTLIHRAGVSDEIYEEVSRFFDADYIAELIMAIITINGWNRLAIATHLQVIAD</sequence>
<organism evidence="2 3">
    <name type="scientific">Pedobacter duraquae</name>
    <dbReference type="NCBI Taxonomy" id="425511"/>
    <lineage>
        <taxon>Bacteria</taxon>
        <taxon>Pseudomonadati</taxon>
        <taxon>Bacteroidota</taxon>
        <taxon>Sphingobacteriia</taxon>
        <taxon>Sphingobacteriales</taxon>
        <taxon>Sphingobacteriaceae</taxon>
        <taxon>Pedobacter</taxon>
    </lineage>
</organism>
<accession>A0A4R6IE07</accession>
<dbReference type="NCBIfam" id="TIGR00778">
    <property type="entry name" value="ahpD_dom"/>
    <property type="match status" value="1"/>
</dbReference>
<dbReference type="SUPFAM" id="SSF69118">
    <property type="entry name" value="AhpD-like"/>
    <property type="match status" value="1"/>
</dbReference>
<dbReference type="PANTHER" id="PTHR34846:SF10">
    <property type="entry name" value="CYTOPLASMIC PROTEIN"/>
    <property type="match status" value="1"/>
</dbReference>
<keyword evidence="2" id="KW-0575">Peroxidase</keyword>
<dbReference type="Gene3D" id="1.20.1290.10">
    <property type="entry name" value="AhpD-like"/>
    <property type="match status" value="1"/>
</dbReference>
<keyword evidence="2" id="KW-0560">Oxidoreductase</keyword>
<dbReference type="PANTHER" id="PTHR34846">
    <property type="entry name" value="4-CARBOXYMUCONOLACTONE DECARBOXYLASE FAMILY PROTEIN (AFU_ORTHOLOGUE AFUA_6G11590)"/>
    <property type="match status" value="1"/>
</dbReference>
<name>A0A4R6IE07_9SPHI</name>